<proteinExistence type="predicted"/>
<reference evidence="2 3" key="1">
    <citation type="submission" date="2021-02" db="EMBL/GenBank/DDBJ databases">
        <title>De Novo genome assembly of isolated myxobacteria.</title>
        <authorList>
            <person name="Stevens D.C."/>
        </authorList>
    </citation>
    <scope>NUCLEOTIDE SEQUENCE [LARGE SCALE GENOMIC DNA]</scope>
    <source>
        <strain evidence="3">SCPEA02</strain>
    </source>
</reference>
<dbReference type="EMBL" id="CP071090">
    <property type="protein sequence ID" value="QSQ22747.1"/>
    <property type="molecule type" value="Genomic_DNA"/>
</dbReference>
<evidence type="ECO:0000256" key="1">
    <source>
        <dbReference type="SAM" id="SignalP"/>
    </source>
</evidence>
<feature type="signal peptide" evidence="1">
    <location>
        <begin position="1"/>
        <end position="23"/>
    </location>
</feature>
<name>A0ABX7NZ42_9BACT</name>
<keyword evidence="3" id="KW-1185">Reference proteome</keyword>
<gene>
    <name evidence="2" type="ORF">JY651_47925</name>
</gene>
<organism evidence="2 3">
    <name type="scientific">Pyxidicoccus parkwayensis</name>
    <dbReference type="NCBI Taxonomy" id="2813578"/>
    <lineage>
        <taxon>Bacteria</taxon>
        <taxon>Pseudomonadati</taxon>
        <taxon>Myxococcota</taxon>
        <taxon>Myxococcia</taxon>
        <taxon>Myxococcales</taxon>
        <taxon>Cystobacterineae</taxon>
        <taxon>Myxococcaceae</taxon>
        <taxon>Pyxidicoccus</taxon>
    </lineage>
</organism>
<dbReference type="RefSeq" id="WP_206724323.1">
    <property type="nucleotide sequence ID" value="NZ_CP071090.1"/>
</dbReference>
<keyword evidence="1" id="KW-0732">Signal</keyword>
<feature type="chain" id="PRO_5047034602" evidence="1">
    <location>
        <begin position="24"/>
        <end position="69"/>
    </location>
</feature>
<evidence type="ECO:0000313" key="3">
    <source>
        <dbReference type="Proteomes" id="UP000662747"/>
    </source>
</evidence>
<accession>A0ABX7NZ42</accession>
<dbReference type="Proteomes" id="UP000662747">
    <property type="component" value="Chromosome"/>
</dbReference>
<sequence>MKKKLFTASVFLFGLGIGGVAAAASSSISGTGGTPGITEEMADCIYACESGGGNHTVCWNCCVRNICLD</sequence>
<protein>
    <submittedName>
        <fullName evidence="2">Uncharacterized protein</fullName>
    </submittedName>
</protein>
<evidence type="ECO:0000313" key="2">
    <source>
        <dbReference type="EMBL" id="QSQ22747.1"/>
    </source>
</evidence>